<evidence type="ECO:0000256" key="1">
    <source>
        <dbReference type="SAM" id="Phobius"/>
    </source>
</evidence>
<keyword evidence="1" id="KW-1133">Transmembrane helix</keyword>
<proteinExistence type="predicted"/>
<feature type="transmembrane region" description="Helical" evidence="1">
    <location>
        <begin position="76"/>
        <end position="96"/>
    </location>
</feature>
<comment type="caution">
    <text evidence="2">The sequence shown here is derived from an EMBL/GenBank/DDBJ whole genome shotgun (WGS) entry which is preliminary data.</text>
</comment>
<gene>
    <name evidence="2" type="ORF">AOG27_13325</name>
</gene>
<evidence type="ECO:0000313" key="2">
    <source>
        <dbReference type="EMBL" id="KPM83051.1"/>
    </source>
</evidence>
<dbReference type="RefSeq" id="WP_054553506.1">
    <property type="nucleotide sequence ID" value="NZ_LJTC01000008.1"/>
</dbReference>
<sequence>MPNKAVLFKQHARLLFIVLANFIASILHYVHNIMYFEHYPEPDWLAANVVDYFWFIMTFVGLYALLCLAKQRIKHAMWLLHLYAAMNMLSVLHYAVDSDNVMTTAMHVLIWLETVVAIWLIIFVAKTRLATSN</sequence>
<feature type="transmembrane region" description="Helical" evidence="1">
    <location>
        <begin position="52"/>
        <end position="69"/>
    </location>
</feature>
<dbReference type="AlphaFoldDB" id="A0A0P7DZE0"/>
<dbReference type="EMBL" id="LJTC01000008">
    <property type="protein sequence ID" value="KPM83051.1"/>
    <property type="molecule type" value="Genomic_DNA"/>
</dbReference>
<dbReference type="OrthoDB" id="7059580at2"/>
<keyword evidence="1" id="KW-0472">Membrane</keyword>
<accession>A0A0P7DZE0</accession>
<dbReference type="PATRIC" id="fig|570156.3.peg.3769"/>
<name>A0A0P7DZE0_9GAMM</name>
<dbReference type="STRING" id="570156.AOG27_13325"/>
<feature type="transmembrane region" description="Helical" evidence="1">
    <location>
        <begin position="108"/>
        <end position="125"/>
    </location>
</feature>
<evidence type="ECO:0000313" key="3">
    <source>
        <dbReference type="Proteomes" id="UP000050378"/>
    </source>
</evidence>
<protein>
    <submittedName>
        <fullName evidence="2">Uncharacterized protein</fullName>
    </submittedName>
</protein>
<keyword evidence="1" id="KW-0812">Transmembrane</keyword>
<organism evidence="2 3">
    <name type="scientific">Pseudoalteromonas lipolytica</name>
    <dbReference type="NCBI Taxonomy" id="570156"/>
    <lineage>
        <taxon>Bacteria</taxon>
        <taxon>Pseudomonadati</taxon>
        <taxon>Pseudomonadota</taxon>
        <taxon>Gammaproteobacteria</taxon>
        <taxon>Alteromonadales</taxon>
        <taxon>Pseudoalteromonadaceae</taxon>
        <taxon>Pseudoalteromonas</taxon>
    </lineage>
</organism>
<feature type="transmembrane region" description="Helical" evidence="1">
    <location>
        <begin position="12"/>
        <end position="32"/>
    </location>
</feature>
<dbReference type="Proteomes" id="UP000050378">
    <property type="component" value="Unassembled WGS sequence"/>
</dbReference>
<reference evidence="2 3" key="1">
    <citation type="submission" date="2015-09" db="EMBL/GenBank/DDBJ databases">
        <title>Draft Genome Sequence of Pseudoalteromonas lipolytica UCD-48B.</title>
        <authorList>
            <person name="Krusor M."/>
            <person name="Coil D.A."/>
            <person name="Lang J.M."/>
            <person name="Eisen J.A."/>
            <person name="Alexiev A."/>
        </authorList>
    </citation>
    <scope>NUCLEOTIDE SEQUENCE [LARGE SCALE GENOMIC DNA]</scope>
    <source>
        <strain evidence="2 3">UCD-48B</strain>
    </source>
</reference>